<dbReference type="EMBL" id="BGZK01003033">
    <property type="protein sequence ID" value="GBP97950.1"/>
    <property type="molecule type" value="Genomic_DNA"/>
</dbReference>
<gene>
    <name evidence="1" type="ORF">EVAR_82184_1</name>
</gene>
<reference evidence="1 2" key="1">
    <citation type="journal article" date="2019" name="Commun. Biol.">
        <title>The bagworm genome reveals a unique fibroin gene that provides high tensile strength.</title>
        <authorList>
            <person name="Kono N."/>
            <person name="Nakamura H."/>
            <person name="Ohtoshi R."/>
            <person name="Tomita M."/>
            <person name="Numata K."/>
            <person name="Arakawa K."/>
        </authorList>
    </citation>
    <scope>NUCLEOTIDE SEQUENCE [LARGE SCALE GENOMIC DNA]</scope>
</reference>
<evidence type="ECO:0000313" key="1">
    <source>
        <dbReference type="EMBL" id="GBP97950.1"/>
    </source>
</evidence>
<accession>A0A4C2ACZ4</accession>
<dbReference type="Proteomes" id="UP000299102">
    <property type="component" value="Unassembled WGS sequence"/>
</dbReference>
<name>A0A4C2ACZ4_EUMVA</name>
<protein>
    <submittedName>
        <fullName evidence="1">Uncharacterized protein</fullName>
    </submittedName>
</protein>
<dbReference type="AlphaFoldDB" id="A0A4C2ACZ4"/>
<organism evidence="1 2">
    <name type="scientific">Eumeta variegata</name>
    <name type="common">Bagworm moth</name>
    <name type="synonym">Eumeta japonica</name>
    <dbReference type="NCBI Taxonomy" id="151549"/>
    <lineage>
        <taxon>Eukaryota</taxon>
        <taxon>Metazoa</taxon>
        <taxon>Ecdysozoa</taxon>
        <taxon>Arthropoda</taxon>
        <taxon>Hexapoda</taxon>
        <taxon>Insecta</taxon>
        <taxon>Pterygota</taxon>
        <taxon>Neoptera</taxon>
        <taxon>Endopterygota</taxon>
        <taxon>Lepidoptera</taxon>
        <taxon>Glossata</taxon>
        <taxon>Ditrysia</taxon>
        <taxon>Tineoidea</taxon>
        <taxon>Psychidae</taxon>
        <taxon>Oiketicinae</taxon>
        <taxon>Eumeta</taxon>
    </lineage>
</organism>
<comment type="caution">
    <text evidence="1">The sequence shown here is derived from an EMBL/GenBank/DDBJ whole genome shotgun (WGS) entry which is preliminary data.</text>
</comment>
<evidence type="ECO:0000313" key="2">
    <source>
        <dbReference type="Proteomes" id="UP000299102"/>
    </source>
</evidence>
<sequence length="153" mass="17194">MGANKLIYVSLLSPIPFPEYPPGYLSPLTYLGFWTRAREPRVVEASGKQYLVHLRRPYHPTCRASSWDSGNRDLVTTWFWVFPISSGTGHEKIFGFGTPVLLDGALRSTPKNPGVVDLVSEIFPREEIAAHQISGFPRRAPEPEVVQMSGIRR</sequence>
<keyword evidence="2" id="KW-1185">Reference proteome</keyword>
<proteinExistence type="predicted"/>